<dbReference type="InterPro" id="IPR050357">
    <property type="entry name" value="Arrestin_domain-protein"/>
</dbReference>
<dbReference type="EMBL" id="KV428007">
    <property type="protein sequence ID" value="KZT43588.1"/>
    <property type="molecule type" value="Genomic_DNA"/>
</dbReference>
<organism evidence="3 4">
    <name type="scientific">Sistotremastrum suecicum HHB10207 ss-3</name>
    <dbReference type="NCBI Taxonomy" id="1314776"/>
    <lineage>
        <taxon>Eukaryota</taxon>
        <taxon>Fungi</taxon>
        <taxon>Dikarya</taxon>
        <taxon>Basidiomycota</taxon>
        <taxon>Agaricomycotina</taxon>
        <taxon>Agaricomycetes</taxon>
        <taxon>Sistotremastrales</taxon>
        <taxon>Sistotremastraceae</taxon>
        <taxon>Sistotremastrum</taxon>
    </lineage>
</organism>
<evidence type="ECO:0000259" key="2">
    <source>
        <dbReference type="Pfam" id="PF00339"/>
    </source>
</evidence>
<dbReference type="InterPro" id="IPR014756">
    <property type="entry name" value="Ig_E-set"/>
</dbReference>
<dbReference type="AlphaFoldDB" id="A0A166IBG1"/>
<dbReference type="InterPro" id="IPR011021">
    <property type="entry name" value="Arrestin-like_N"/>
</dbReference>
<feature type="compositionally biased region" description="Basic and acidic residues" evidence="1">
    <location>
        <begin position="556"/>
        <end position="565"/>
    </location>
</feature>
<dbReference type="GO" id="GO:0070086">
    <property type="term" value="P:ubiquitin-dependent endocytosis"/>
    <property type="evidence" value="ECO:0007669"/>
    <property type="project" value="TreeGrafter"/>
</dbReference>
<gene>
    <name evidence="3" type="ORF">SISSUDRAFT_1068831</name>
</gene>
<dbReference type="Proteomes" id="UP000076798">
    <property type="component" value="Unassembled WGS sequence"/>
</dbReference>
<sequence length="644" mass="70018">MSYSKSQPPLDIVLSTPTVFLKGIGVDVEPAVLSGQVIINLPEATSIKEITLQLRGKARFPPLPSDSSNHLLQTNYNSVVVYSHDWTFLEGERRSAHTLKAGRHAFPFQVMLDGSVPSSFTNHSGTTFITYKLRAAAIRSGFSSNFQAQCPVNIVRSLANDALEYQQTLEIENTWPGKLMYSLLLPHKAWAAGDTICSLVKFQPTGKGVYVGSVLTTVNETTKIKYKSGPVESFRVVASIKHEFHNGHPLVVDTYNFKSTSRLQGGMFHVPSSAIPRTPGMGFSTFDSSASSGTSTPAGESRPLSAQRSRTTSSDTLSTMVVNNFPESAFNAPSQAYASSSSSSSEEERGTEVVSLFATPYRVRWLLRCSLPIIARLATNETRRTPSSAEIELPSYTNHILDPDSRLVQNPWPVATSPDDPLDLHSGMSSPTESPDPHQNPLDWVNVELMMSLGETWRSQRSSRDARTPPDSHNASRRSSRAGSRAGSPERSSGIQSHPDGSLSHSSSSSNIASQNHHHNTGRLNLFNLSLKPFTSLANRHNSAASGHNSSSSSHSHRDRERDTHPPINNMQAVQTQPVPLATDPIPTASNQELLRSALSEVPDYGVASRGFLGGGITPLDLMRGLPSYEDSERGRSSSHPSHS</sequence>
<feature type="region of interest" description="Disordered" evidence="1">
    <location>
        <begin position="612"/>
        <end position="644"/>
    </location>
</feature>
<evidence type="ECO:0000313" key="3">
    <source>
        <dbReference type="EMBL" id="KZT43588.1"/>
    </source>
</evidence>
<proteinExistence type="predicted"/>
<reference evidence="3 4" key="1">
    <citation type="journal article" date="2016" name="Mol. Biol. Evol.">
        <title>Comparative Genomics of Early-Diverging Mushroom-Forming Fungi Provides Insights into the Origins of Lignocellulose Decay Capabilities.</title>
        <authorList>
            <person name="Nagy L.G."/>
            <person name="Riley R."/>
            <person name="Tritt A."/>
            <person name="Adam C."/>
            <person name="Daum C."/>
            <person name="Floudas D."/>
            <person name="Sun H."/>
            <person name="Yadav J.S."/>
            <person name="Pangilinan J."/>
            <person name="Larsson K.H."/>
            <person name="Matsuura K."/>
            <person name="Barry K."/>
            <person name="Labutti K."/>
            <person name="Kuo R."/>
            <person name="Ohm R.A."/>
            <person name="Bhattacharya S.S."/>
            <person name="Shirouzu T."/>
            <person name="Yoshinaga Y."/>
            <person name="Martin F.M."/>
            <person name="Grigoriev I.V."/>
            <person name="Hibbett D.S."/>
        </authorList>
    </citation>
    <scope>NUCLEOTIDE SEQUENCE [LARGE SCALE GENOMIC DNA]</scope>
    <source>
        <strain evidence="3 4">HHB10207 ss-3</strain>
    </source>
</reference>
<feature type="region of interest" description="Disordered" evidence="1">
    <location>
        <begin position="285"/>
        <end position="317"/>
    </location>
</feature>
<dbReference type="Gene3D" id="2.60.40.640">
    <property type="match status" value="1"/>
</dbReference>
<dbReference type="Pfam" id="PF00339">
    <property type="entry name" value="Arrestin_N"/>
    <property type="match status" value="1"/>
</dbReference>
<dbReference type="InterPro" id="IPR014752">
    <property type="entry name" value="Arrestin-like_C"/>
</dbReference>
<protein>
    <recommendedName>
        <fullName evidence="2">Arrestin-like N-terminal domain-containing protein</fullName>
    </recommendedName>
</protein>
<feature type="region of interest" description="Disordered" evidence="1">
    <location>
        <begin position="456"/>
        <end position="518"/>
    </location>
</feature>
<dbReference type="GO" id="GO:0031625">
    <property type="term" value="F:ubiquitin protein ligase binding"/>
    <property type="evidence" value="ECO:0007669"/>
    <property type="project" value="TreeGrafter"/>
</dbReference>
<dbReference type="OrthoDB" id="2333384at2759"/>
<feature type="compositionally biased region" description="Low complexity" evidence="1">
    <location>
        <begin position="481"/>
        <end position="515"/>
    </location>
</feature>
<feature type="compositionally biased region" description="Low complexity" evidence="1">
    <location>
        <begin position="308"/>
        <end position="317"/>
    </location>
</feature>
<keyword evidence="4" id="KW-1185">Reference proteome</keyword>
<feature type="compositionally biased region" description="Low complexity" evidence="1">
    <location>
        <begin position="540"/>
        <end position="554"/>
    </location>
</feature>
<dbReference type="PANTHER" id="PTHR11188:SF17">
    <property type="entry name" value="FI21816P1"/>
    <property type="match status" value="1"/>
</dbReference>
<feature type="domain" description="Arrestin-like N-terminal" evidence="2">
    <location>
        <begin position="32"/>
        <end position="140"/>
    </location>
</feature>
<name>A0A166IBG1_9AGAM</name>
<accession>A0A166IBG1</accession>
<dbReference type="STRING" id="1314776.A0A166IBG1"/>
<feature type="compositionally biased region" description="Low complexity" evidence="1">
    <location>
        <begin position="285"/>
        <end position="301"/>
    </location>
</feature>
<dbReference type="GO" id="GO:0030674">
    <property type="term" value="F:protein-macromolecule adaptor activity"/>
    <property type="evidence" value="ECO:0007669"/>
    <property type="project" value="TreeGrafter"/>
</dbReference>
<feature type="region of interest" description="Disordered" evidence="1">
    <location>
        <begin position="540"/>
        <end position="568"/>
    </location>
</feature>
<dbReference type="GO" id="GO:0005886">
    <property type="term" value="C:plasma membrane"/>
    <property type="evidence" value="ECO:0007669"/>
    <property type="project" value="TreeGrafter"/>
</dbReference>
<evidence type="ECO:0000256" key="1">
    <source>
        <dbReference type="SAM" id="MobiDB-lite"/>
    </source>
</evidence>
<evidence type="ECO:0000313" key="4">
    <source>
        <dbReference type="Proteomes" id="UP000076798"/>
    </source>
</evidence>
<dbReference type="SUPFAM" id="SSF81296">
    <property type="entry name" value="E set domains"/>
    <property type="match status" value="1"/>
</dbReference>
<feature type="region of interest" description="Disordered" evidence="1">
    <location>
        <begin position="402"/>
        <end position="442"/>
    </location>
</feature>
<dbReference type="PANTHER" id="PTHR11188">
    <property type="entry name" value="ARRESTIN DOMAIN CONTAINING PROTEIN"/>
    <property type="match status" value="1"/>
</dbReference>
<dbReference type="GO" id="GO:0005829">
    <property type="term" value="C:cytosol"/>
    <property type="evidence" value="ECO:0007669"/>
    <property type="project" value="TreeGrafter"/>
</dbReference>